<dbReference type="EMBL" id="NMVJ01000010">
    <property type="protein sequence ID" value="OYN88990.1"/>
    <property type="molecule type" value="Genomic_DNA"/>
</dbReference>
<sequence length="130" mass="14368">MPHAQMFDEDDPTLARLEELCLGFPDAKMKVSHGRPAFYTTKVFAYYGGSIKVDGSYVQHGQSLVFLPSPDEAEALAQDERIYRPAYLGAYGWLGLDLGPDPNWDEVAELVEESFRLTATRAAIAALAAR</sequence>
<evidence type="ECO:0000313" key="1">
    <source>
        <dbReference type="EMBL" id="OYN88990.1"/>
    </source>
</evidence>
<protein>
    <submittedName>
        <fullName evidence="1">Phosphoribosylglycinamide formyltransferase</fullName>
    </submittedName>
</protein>
<dbReference type="AlphaFoldDB" id="A0A255ECJ3"/>
<reference evidence="1 2" key="1">
    <citation type="submission" date="2017-07" db="EMBL/GenBank/DDBJ databases">
        <title>Draft whole genome sequences of clinical Proprionibacteriaceae strains.</title>
        <authorList>
            <person name="Bernier A.-M."/>
            <person name="Bernard K."/>
            <person name="Domingo M.-C."/>
        </authorList>
    </citation>
    <scope>NUCLEOTIDE SEQUENCE [LARGE SCALE GENOMIC DNA]</scope>
    <source>
        <strain evidence="1 2">NML 150081</strain>
    </source>
</reference>
<dbReference type="Gene3D" id="3.90.1150.30">
    <property type="match status" value="1"/>
</dbReference>
<dbReference type="SUPFAM" id="SSF142906">
    <property type="entry name" value="YjbR-like"/>
    <property type="match status" value="1"/>
</dbReference>
<comment type="caution">
    <text evidence="1">The sequence shown here is derived from an EMBL/GenBank/DDBJ whole genome shotgun (WGS) entry which is preliminary data.</text>
</comment>
<proteinExistence type="predicted"/>
<dbReference type="Pfam" id="PF04237">
    <property type="entry name" value="YjbR"/>
    <property type="match status" value="1"/>
</dbReference>
<accession>A0A255ECJ3</accession>
<keyword evidence="2" id="KW-1185">Reference proteome</keyword>
<dbReference type="GO" id="GO:0016740">
    <property type="term" value="F:transferase activity"/>
    <property type="evidence" value="ECO:0007669"/>
    <property type="project" value="UniProtKB-KW"/>
</dbReference>
<dbReference type="OrthoDB" id="8479417at2"/>
<dbReference type="InterPro" id="IPR038056">
    <property type="entry name" value="YjbR-like_sf"/>
</dbReference>
<name>A0A255ECJ3_9ACTN</name>
<keyword evidence="1" id="KW-0808">Transferase</keyword>
<evidence type="ECO:0000313" key="2">
    <source>
        <dbReference type="Proteomes" id="UP000216300"/>
    </source>
</evidence>
<dbReference type="InterPro" id="IPR058532">
    <property type="entry name" value="YjbR/MT2646/Rv2570-like"/>
</dbReference>
<gene>
    <name evidence="1" type="ORF">CGZ91_11985</name>
</gene>
<dbReference type="RefSeq" id="WP_094455493.1">
    <property type="nucleotide sequence ID" value="NZ_NMVJ01000010.1"/>
</dbReference>
<dbReference type="Proteomes" id="UP000216300">
    <property type="component" value="Unassembled WGS sequence"/>
</dbReference>
<organism evidence="1 2">
    <name type="scientific">Parenemella sanctibonifatiensis</name>
    <dbReference type="NCBI Taxonomy" id="2016505"/>
    <lineage>
        <taxon>Bacteria</taxon>
        <taxon>Bacillati</taxon>
        <taxon>Actinomycetota</taxon>
        <taxon>Actinomycetes</taxon>
        <taxon>Propionibacteriales</taxon>
        <taxon>Propionibacteriaceae</taxon>
        <taxon>Parenemella</taxon>
    </lineage>
</organism>